<evidence type="ECO:0000313" key="2">
    <source>
        <dbReference type="EMBL" id="GED96403.1"/>
    </source>
</evidence>
<keyword evidence="1" id="KW-0732">Signal</keyword>
<organism evidence="2 3">
    <name type="scientific">Gordonia crocea</name>
    <dbReference type="NCBI Taxonomy" id="589162"/>
    <lineage>
        <taxon>Bacteria</taxon>
        <taxon>Bacillati</taxon>
        <taxon>Actinomycetota</taxon>
        <taxon>Actinomycetes</taxon>
        <taxon>Mycobacteriales</taxon>
        <taxon>Gordoniaceae</taxon>
        <taxon>Gordonia</taxon>
    </lineage>
</organism>
<dbReference type="InterPro" id="IPR029058">
    <property type="entry name" value="AB_hydrolase_fold"/>
</dbReference>
<proteinExistence type="predicted"/>
<comment type="caution">
    <text evidence="2">The sequence shown here is derived from an EMBL/GenBank/DDBJ whole genome shotgun (WGS) entry which is preliminary data.</text>
</comment>
<evidence type="ECO:0000256" key="1">
    <source>
        <dbReference type="SAM" id="SignalP"/>
    </source>
</evidence>
<dbReference type="EMBL" id="BJOU01000001">
    <property type="protein sequence ID" value="GED96403.1"/>
    <property type="molecule type" value="Genomic_DNA"/>
</dbReference>
<protein>
    <submittedName>
        <fullName evidence="2">Lipase</fullName>
    </submittedName>
</protein>
<dbReference type="RefSeq" id="WP_161925880.1">
    <property type="nucleotide sequence ID" value="NZ_BJOU01000001.1"/>
</dbReference>
<accession>A0A7M3SUS9</accession>
<feature type="chain" id="PRO_5029545840" evidence="1">
    <location>
        <begin position="31"/>
        <end position="280"/>
    </location>
</feature>
<dbReference type="InterPro" id="IPR002918">
    <property type="entry name" value="Lipase_EstA/Esterase_EstB"/>
</dbReference>
<dbReference type="Gene3D" id="3.40.50.1820">
    <property type="entry name" value="alpha/beta hydrolase"/>
    <property type="match status" value="1"/>
</dbReference>
<dbReference type="Proteomes" id="UP000444980">
    <property type="component" value="Unassembled WGS sequence"/>
</dbReference>
<dbReference type="SUPFAM" id="SSF53474">
    <property type="entry name" value="alpha/beta-Hydrolases"/>
    <property type="match status" value="1"/>
</dbReference>
<sequence>MRRTSLTRLRVAAVTTDALLALAPLGTTSAAPEDWADVPPKGANNWSCRSTTHPVPVVLVHGTTANQNQNWATLSPALTKAGYCVYTFTYGELPGLPGYGGLGPIRESVKTLVAFASKVRQRTGADKLDFIGHSQGASIQMMYLRDYQGAKHTRRVINLAGVVNGAPSVGGLSALFAALPPAVLGNACPACAQLIDPEATRFGNHPTIAYANIASRTDEVVNPVSVSLMKPAPNVRNIVVQNYCPTLSVGHDAMSKDPTVRRIILNELDPAARKPVKCRS</sequence>
<name>A0A7M3SUS9_9ACTN</name>
<gene>
    <name evidence="2" type="ORF">nbrc107697_04420</name>
</gene>
<dbReference type="Pfam" id="PF01674">
    <property type="entry name" value="Lipase_2"/>
    <property type="match status" value="1"/>
</dbReference>
<dbReference type="GO" id="GO:0016298">
    <property type="term" value="F:lipase activity"/>
    <property type="evidence" value="ECO:0007669"/>
    <property type="project" value="TreeGrafter"/>
</dbReference>
<keyword evidence="3" id="KW-1185">Reference proteome</keyword>
<evidence type="ECO:0000313" key="3">
    <source>
        <dbReference type="Proteomes" id="UP000444980"/>
    </source>
</evidence>
<dbReference type="GO" id="GO:0016042">
    <property type="term" value="P:lipid catabolic process"/>
    <property type="evidence" value="ECO:0007669"/>
    <property type="project" value="InterPro"/>
</dbReference>
<reference evidence="3" key="1">
    <citation type="submission" date="2019-06" db="EMBL/GenBank/DDBJ databases">
        <title>Gordonia isolated from sludge of a wastewater treatment plant.</title>
        <authorList>
            <person name="Tamura T."/>
            <person name="Aoyama K."/>
            <person name="Kang Y."/>
            <person name="Saito S."/>
            <person name="Akiyama N."/>
            <person name="Yazawa K."/>
            <person name="Gonoi T."/>
            <person name="Mikami Y."/>
        </authorList>
    </citation>
    <scope>NUCLEOTIDE SEQUENCE [LARGE SCALE GENOMIC DNA]</scope>
    <source>
        <strain evidence="3">NBRC 107697</strain>
    </source>
</reference>
<dbReference type="PANTHER" id="PTHR32015:SF1">
    <property type="entry name" value="LIPASE"/>
    <property type="match status" value="1"/>
</dbReference>
<dbReference type="PANTHER" id="PTHR32015">
    <property type="entry name" value="FASTING INDUCED LIPASE"/>
    <property type="match status" value="1"/>
</dbReference>
<dbReference type="OrthoDB" id="8871309at2"/>
<dbReference type="AlphaFoldDB" id="A0A7M3SUS9"/>
<feature type="signal peptide" evidence="1">
    <location>
        <begin position="1"/>
        <end position="30"/>
    </location>
</feature>